<dbReference type="Proteomes" id="UP000663505">
    <property type="component" value="Chromosome"/>
</dbReference>
<feature type="compositionally biased region" description="Polar residues" evidence="1">
    <location>
        <begin position="80"/>
        <end position="108"/>
    </location>
</feature>
<protein>
    <submittedName>
        <fullName evidence="2">Uncharacterized protein</fullName>
    </submittedName>
</protein>
<keyword evidence="3" id="KW-1185">Reference proteome</keyword>
<evidence type="ECO:0000256" key="1">
    <source>
        <dbReference type="SAM" id="MobiDB-lite"/>
    </source>
</evidence>
<dbReference type="EMBL" id="CP071182">
    <property type="protein sequence ID" value="QSO48326.1"/>
    <property type="molecule type" value="Genomic_DNA"/>
</dbReference>
<dbReference type="AlphaFoldDB" id="A0A9X7W0A7"/>
<organism evidence="2 3">
    <name type="scientific">Alicyclobacillus mengziensis</name>
    <dbReference type="NCBI Taxonomy" id="2931921"/>
    <lineage>
        <taxon>Bacteria</taxon>
        <taxon>Bacillati</taxon>
        <taxon>Bacillota</taxon>
        <taxon>Bacilli</taxon>
        <taxon>Bacillales</taxon>
        <taxon>Alicyclobacillaceae</taxon>
        <taxon>Alicyclobacillus</taxon>
    </lineage>
</organism>
<evidence type="ECO:0000313" key="3">
    <source>
        <dbReference type="Proteomes" id="UP000663505"/>
    </source>
</evidence>
<name>A0A9X7W0A7_9BACL</name>
<sequence length="108" mass="11726">MGWLLLMALPVFEVELALVPMDRPEASEAFVFPELDARGLPTLLWDAVEAELLVRLCVATVLATFVVDAPDLEEDEDGSSVPQPTNTVHSMTPIANSNLCRTGNPTFS</sequence>
<dbReference type="KEGG" id="afx:JZ786_04880"/>
<accession>A0A9X7W0A7</accession>
<proteinExistence type="predicted"/>
<evidence type="ECO:0000313" key="2">
    <source>
        <dbReference type="EMBL" id="QSO48326.1"/>
    </source>
</evidence>
<reference evidence="2 3" key="1">
    <citation type="submission" date="2021-02" db="EMBL/GenBank/DDBJ databases">
        <title>Alicyclobacillus curvatus sp. nov. and Alicyclobacillus mengziensis sp. nov., two acidophilic bacteria isolated from acid mine drainage.</title>
        <authorList>
            <person name="Huang Y."/>
        </authorList>
    </citation>
    <scope>NUCLEOTIDE SEQUENCE [LARGE SCALE GENOMIC DNA]</scope>
    <source>
        <strain evidence="2 3">S30H14</strain>
    </source>
</reference>
<dbReference type="RefSeq" id="WP_206657661.1">
    <property type="nucleotide sequence ID" value="NZ_CP071182.1"/>
</dbReference>
<gene>
    <name evidence="2" type="ORF">JZ786_04880</name>
</gene>
<feature type="region of interest" description="Disordered" evidence="1">
    <location>
        <begin position="72"/>
        <end position="108"/>
    </location>
</feature>